<name>H3GNI0_PHYRM</name>
<protein>
    <submittedName>
        <fullName evidence="3">Uncharacterized protein</fullName>
    </submittedName>
</protein>
<evidence type="ECO:0000313" key="3">
    <source>
        <dbReference type="EnsemblProtists" id="Phyra78164"/>
    </source>
</evidence>
<dbReference type="Proteomes" id="UP000005238">
    <property type="component" value="Unassembled WGS sequence"/>
</dbReference>
<dbReference type="eggNOG" id="ENOG502S106">
    <property type="taxonomic scope" value="Eukaryota"/>
</dbReference>
<evidence type="ECO:0000313" key="4">
    <source>
        <dbReference type="Proteomes" id="UP000005238"/>
    </source>
</evidence>
<evidence type="ECO:0000256" key="2">
    <source>
        <dbReference type="SAM" id="SignalP"/>
    </source>
</evidence>
<dbReference type="VEuPathDB" id="FungiDB:KRP23_14909"/>
<dbReference type="InParanoid" id="H3GNI0"/>
<feature type="region of interest" description="Disordered" evidence="1">
    <location>
        <begin position="194"/>
        <end position="305"/>
    </location>
</feature>
<dbReference type="HOGENOM" id="CLU_046500_0_1_1"/>
<dbReference type="VEuPathDB" id="FungiDB:KRP22_11742"/>
<accession>H3GNI0</accession>
<dbReference type="AlphaFoldDB" id="H3GNI0"/>
<dbReference type="EnsemblProtists" id="Phyra78164">
    <property type="protein sequence ID" value="Phyra78164"/>
    <property type="gene ID" value="Phyra78164"/>
</dbReference>
<feature type="signal peptide" evidence="2">
    <location>
        <begin position="1"/>
        <end position="17"/>
    </location>
</feature>
<dbReference type="EMBL" id="DS566026">
    <property type="status" value="NOT_ANNOTATED_CDS"/>
    <property type="molecule type" value="Genomic_DNA"/>
</dbReference>
<dbReference type="STRING" id="164328.H3GNI0"/>
<reference evidence="3" key="2">
    <citation type="submission" date="2015-06" db="UniProtKB">
        <authorList>
            <consortium name="EnsemblProtists"/>
        </authorList>
    </citation>
    <scope>IDENTIFICATION</scope>
    <source>
        <strain evidence="3">Pr102</strain>
    </source>
</reference>
<keyword evidence="4" id="KW-1185">Reference proteome</keyword>
<feature type="compositionally biased region" description="Low complexity" evidence="1">
    <location>
        <begin position="195"/>
        <end position="279"/>
    </location>
</feature>
<organism evidence="3 4">
    <name type="scientific">Phytophthora ramorum</name>
    <name type="common">Sudden oak death agent</name>
    <dbReference type="NCBI Taxonomy" id="164328"/>
    <lineage>
        <taxon>Eukaryota</taxon>
        <taxon>Sar</taxon>
        <taxon>Stramenopiles</taxon>
        <taxon>Oomycota</taxon>
        <taxon>Peronosporomycetes</taxon>
        <taxon>Peronosporales</taxon>
        <taxon>Peronosporaceae</taxon>
        <taxon>Phytophthora</taxon>
    </lineage>
</organism>
<dbReference type="OMA" id="HSPKPTH"/>
<feature type="chain" id="PRO_5003587538" evidence="2">
    <location>
        <begin position="18"/>
        <end position="305"/>
    </location>
</feature>
<reference evidence="4" key="1">
    <citation type="journal article" date="2006" name="Science">
        <title>Phytophthora genome sequences uncover evolutionary origins and mechanisms of pathogenesis.</title>
        <authorList>
            <person name="Tyler B.M."/>
            <person name="Tripathy S."/>
            <person name="Zhang X."/>
            <person name="Dehal P."/>
            <person name="Jiang R.H."/>
            <person name="Aerts A."/>
            <person name="Arredondo F.D."/>
            <person name="Baxter L."/>
            <person name="Bensasson D."/>
            <person name="Beynon J.L."/>
            <person name="Chapman J."/>
            <person name="Damasceno C.M."/>
            <person name="Dorrance A.E."/>
            <person name="Dou D."/>
            <person name="Dickerman A.W."/>
            <person name="Dubchak I.L."/>
            <person name="Garbelotto M."/>
            <person name="Gijzen M."/>
            <person name="Gordon S.G."/>
            <person name="Govers F."/>
            <person name="Grunwald N.J."/>
            <person name="Huang W."/>
            <person name="Ivors K.L."/>
            <person name="Jones R.W."/>
            <person name="Kamoun S."/>
            <person name="Krampis K."/>
            <person name="Lamour K.H."/>
            <person name="Lee M.K."/>
            <person name="McDonald W.H."/>
            <person name="Medina M."/>
            <person name="Meijer H.J."/>
            <person name="Nordberg E.K."/>
            <person name="Maclean D.J."/>
            <person name="Ospina-Giraldo M.D."/>
            <person name="Morris P.F."/>
            <person name="Phuntumart V."/>
            <person name="Putnam N.H."/>
            <person name="Rash S."/>
            <person name="Rose J.K."/>
            <person name="Sakihama Y."/>
            <person name="Salamov A.A."/>
            <person name="Savidor A."/>
            <person name="Scheuring C.F."/>
            <person name="Smith B.M."/>
            <person name="Sobral B.W."/>
            <person name="Terry A."/>
            <person name="Torto-Alalibo T.A."/>
            <person name="Win J."/>
            <person name="Xu Z."/>
            <person name="Zhang H."/>
            <person name="Grigoriev I.V."/>
            <person name="Rokhsar D.S."/>
            <person name="Boore J.L."/>
        </authorList>
    </citation>
    <scope>NUCLEOTIDE SEQUENCE [LARGE SCALE GENOMIC DNA]</scope>
    <source>
        <strain evidence="4">Pr102</strain>
    </source>
</reference>
<proteinExistence type="predicted"/>
<evidence type="ECO:0000256" key="1">
    <source>
        <dbReference type="SAM" id="MobiDB-lite"/>
    </source>
</evidence>
<keyword evidence="2" id="KW-0732">Signal</keyword>
<sequence>MVAIFVKTAAIAGAVLAATTEAHNKMTLPLPTWPDGFYAQNSPSGTIDPATVLPVPSGMSYNTDSASNTEAYWTAFNASTYKSLKELAWDSQTLADGASNECGFSVVDGTAQDLPAEVQWDFFTASHQGPCEVWCDDTLVFENWNCAVDYPETPANLPYDKAKCASSSVLTSYWIALHTTPWQVYTNCAPLTGGSASTNSSTSTTTSSSSDTTETTPVATTKTPSTTTSTKTSAPVATTATKTSAPAATTATPTATTAAQTTITSTEASAEEGSSTSDEASTDAEAETEAPAPSTDKCSVRRRRH</sequence>